<feature type="chain" id="PRO_5042145461" description="Transmembrane protein" evidence="2">
    <location>
        <begin position="31"/>
        <end position="119"/>
    </location>
</feature>
<comment type="caution">
    <text evidence="3">The sequence shown here is derived from an EMBL/GenBank/DDBJ whole genome shotgun (WGS) entry which is preliminary data.</text>
</comment>
<dbReference type="AlphaFoldDB" id="A0AAD3SRE2"/>
<evidence type="ECO:0000313" key="3">
    <source>
        <dbReference type="EMBL" id="GMH16608.1"/>
    </source>
</evidence>
<feature type="signal peptide" evidence="2">
    <location>
        <begin position="1"/>
        <end position="30"/>
    </location>
</feature>
<reference evidence="3" key="1">
    <citation type="submission" date="2023-05" db="EMBL/GenBank/DDBJ databases">
        <title>Nepenthes gracilis genome sequencing.</title>
        <authorList>
            <person name="Fukushima K."/>
        </authorList>
    </citation>
    <scope>NUCLEOTIDE SEQUENCE</scope>
    <source>
        <strain evidence="3">SING2019-196</strain>
    </source>
</reference>
<sequence length="119" mass="12867">MSGNEMRSHLLRLSFLALLLLSQSIFPSSARLEGGAAVKLSSWAEQSGKHMAAGGEEGSSFHRRRDLAVHIKKRVIYGSAGYRGKGRKRKSSAAKTMSQSPLLPVVAVVACFALFGFLF</sequence>
<keyword evidence="1" id="KW-0812">Transmembrane</keyword>
<evidence type="ECO:0008006" key="5">
    <source>
        <dbReference type="Google" id="ProtNLM"/>
    </source>
</evidence>
<name>A0AAD3SRE2_NEPGR</name>
<dbReference type="EMBL" id="BSYO01000016">
    <property type="protein sequence ID" value="GMH16608.1"/>
    <property type="molecule type" value="Genomic_DNA"/>
</dbReference>
<evidence type="ECO:0000256" key="1">
    <source>
        <dbReference type="SAM" id="Phobius"/>
    </source>
</evidence>
<keyword evidence="2" id="KW-0732">Signal</keyword>
<accession>A0AAD3SRE2</accession>
<protein>
    <recommendedName>
        <fullName evidence="5">Transmembrane protein</fullName>
    </recommendedName>
</protein>
<keyword evidence="4" id="KW-1185">Reference proteome</keyword>
<evidence type="ECO:0000256" key="2">
    <source>
        <dbReference type="SAM" id="SignalP"/>
    </source>
</evidence>
<dbReference type="Proteomes" id="UP001279734">
    <property type="component" value="Unassembled WGS sequence"/>
</dbReference>
<keyword evidence="1" id="KW-0472">Membrane</keyword>
<keyword evidence="1" id="KW-1133">Transmembrane helix</keyword>
<organism evidence="3 4">
    <name type="scientific">Nepenthes gracilis</name>
    <name type="common">Slender pitcher plant</name>
    <dbReference type="NCBI Taxonomy" id="150966"/>
    <lineage>
        <taxon>Eukaryota</taxon>
        <taxon>Viridiplantae</taxon>
        <taxon>Streptophyta</taxon>
        <taxon>Embryophyta</taxon>
        <taxon>Tracheophyta</taxon>
        <taxon>Spermatophyta</taxon>
        <taxon>Magnoliopsida</taxon>
        <taxon>eudicotyledons</taxon>
        <taxon>Gunneridae</taxon>
        <taxon>Pentapetalae</taxon>
        <taxon>Caryophyllales</taxon>
        <taxon>Nepenthaceae</taxon>
        <taxon>Nepenthes</taxon>
    </lineage>
</organism>
<proteinExistence type="predicted"/>
<evidence type="ECO:0000313" key="4">
    <source>
        <dbReference type="Proteomes" id="UP001279734"/>
    </source>
</evidence>
<feature type="transmembrane region" description="Helical" evidence="1">
    <location>
        <begin position="101"/>
        <end position="118"/>
    </location>
</feature>
<gene>
    <name evidence="3" type="ORF">Nepgr_018449</name>
</gene>